<evidence type="ECO:0000313" key="1">
    <source>
        <dbReference type="EMBL" id="KAK3386522.1"/>
    </source>
</evidence>
<keyword evidence="2" id="KW-1185">Reference proteome</keyword>
<comment type="caution">
    <text evidence="1">The sequence shown here is derived from an EMBL/GenBank/DDBJ whole genome shotgun (WGS) entry which is preliminary data.</text>
</comment>
<protein>
    <submittedName>
        <fullName evidence="1">Uncharacterized protein</fullName>
    </submittedName>
</protein>
<accession>A0AAE0NRV2</accession>
<dbReference type="AlphaFoldDB" id="A0AAE0NRV2"/>
<organism evidence="1 2">
    <name type="scientific">Podospora didyma</name>
    <dbReference type="NCBI Taxonomy" id="330526"/>
    <lineage>
        <taxon>Eukaryota</taxon>
        <taxon>Fungi</taxon>
        <taxon>Dikarya</taxon>
        <taxon>Ascomycota</taxon>
        <taxon>Pezizomycotina</taxon>
        <taxon>Sordariomycetes</taxon>
        <taxon>Sordariomycetidae</taxon>
        <taxon>Sordariales</taxon>
        <taxon>Podosporaceae</taxon>
        <taxon>Podospora</taxon>
    </lineage>
</organism>
<dbReference type="Proteomes" id="UP001285441">
    <property type="component" value="Unassembled WGS sequence"/>
</dbReference>
<gene>
    <name evidence="1" type="ORF">B0H63DRAFT_540469</name>
</gene>
<dbReference type="EMBL" id="JAULSW010000003">
    <property type="protein sequence ID" value="KAK3386522.1"/>
    <property type="molecule type" value="Genomic_DNA"/>
</dbReference>
<name>A0AAE0NRV2_9PEZI</name>
<sequence length="212" mass="23330">MASYLVLWIHDSQAPAKGCIVDPYASRPGIKRLRSFHISIEFGHPTEGVQEQPKVLALAPEDCRGKIFTDELESSGTLGTGVPLGVLDLTANAEIQRGSANAVDRIAVWDCVEVEKAAKGVLPNFRAVIIVKYTENTPLQAVVKLDVERRVWNAWSRLFDWLTLFGKREDDPLLFDPIQPVGTPVGVEGLMELDLGELVKLQPILVMPGGYN</sequence>
<reference evidence="1" key="1">
    <citation type="journal article" date="2023" name="Mol. Phylogenet. Evol.">
        <title>Genome-scale phylogeny and comparative genomics of the fungal order Sordariales.</title>
        <authorList>
            <person name="Hensen N."/>
            <person name="Bonometti L."/>
            <person name="Westerberg I."/>
            <person name="Brannstrom I.O."/>
            <person name="Guillou S."/>
            <person name="Cros-Aarteil S."/>
            <person name="Calhoun S."/>
            <person name="Haridas S."/>
            <person name="Kuo A."/>
            <person name="Mondo S."/>
            <person name="Pangilinan J."/>
            <person name="Riley R."/>
            <person name="LaButti K."/>
            <person name="Andreopoulos B."/>
            <person name="Lipzen A."/>
            <person name="Chen C."/>
            <person name="Yan M."/>
            <person name="Daum C."/>
            <person name="Ng V."/>
            <person name="Clum A."/>
            <person name="Steindorff A."/>
            <person name="Ohm R.A."/>
            <person name="Martin F."/>
            <person name="Silar P."/>
            <person name="Natvig D.O."/>
            <person name="Lalanne C."/>
            <person name="Gautier V."/>
            <person name="Ament-Velasquez S.L."/>
            <person name="Kruys A."/>
            <person name="Hutchinson M.I."/>
            <person name="Powell A.J."/>
            <person name="Barry K."/>
            <person name="Miller A.N."/>
            <person name="Grigoriev I.V."/>
            <person name="Debuchy R."/>
            <person name="Gladieux P."/>
            <person name="Hiltunen Thoren M."/>
            <person name="Johannesson H."/>
        </authorList>
    </citation>
    <scope>NUCLEOTIDE SEQUENCE</scope>
    <source>
        <strain evidence="1">CBS 232.78</strain>
    </source>
</reference>
<reference evidence="1" key="2">
    <citation type="submission" date="2023-06" db="EMBL/GenBank/DDBJ databases">
        <authorList>
            <consortium name="Lawrence Berkeley National Laboratory"/>
            <person name="Haridas S."/>
            <person name="Hensen N."/>
            <person name="Bonometti L."/>
            <person name="Westerberg I."/>
            <person name="Brannstrom I.O."/>
            <person name="Guillou S."/>
            <person name="Cros-Aarteil S."/>
            <person name="Calhoun S."/>
            <person name="Kuo A."/>
            <person name="Mondo S."/>
            <person name="Pangilinan J."/>
            <person name="Riley R."/>
            <person name="LaButti K."/>
            <person name="Andreopoulos B."/>
            <person name="Lipzen A."/>
            <person name="Chen C."/>
            <person name="Yanf M."/>
            <person name="Daum C."/>
            <person name="Ng V."/>
            <person name="Clum A."/>
            <person name="Steindorff A."/>
            <person name="Ohm R."/>
            <person name="Martin F."/>
            <person name="Silar P."/>
            <person name="Natvig D."/>
            <person name="Lalanne C."/>
            <person name="Gautier V."/>
            <person name="Ament-velasquez S.L."/>
            <person name="Kruys A."/>
            <person name="Hutchinson M.I."/>
            <person name="Powell A.J."/>
            <person name="Barry K."/>
            <person name="Miller A.N."/>
            <person name="Grigoriev I.V."/>
            <person name="Debuchy R."/>
            <person name="Gladieux P."/>
            <person name="Thoren M.H."/>
            <person name="Johannesson H."/>
        </authorList>
    </citation>
    <scope>NUCLEOTIDE SEQUENCE</scope>
    <source>
        <strain evidence="1">CBS 232.78</strain>
    </source>
</reference>
<evidence type="ECO:0000313" key="2">
    <source>
        <dbReference type="Proteomes" id="UP001285441"/>
    </source>
</evidence>
<proteinExistence type="predicted"/>